<dbReference type="PANTHER" id="PTHR43228:SF6">
    <property type="entry name" value="RESPONSE REGULATOR RECEIVER"/>
    <property type="match status" value="1"/>
</dbReference>
<sequence>MEPVIDNSQFEDLEQGTNPREVRAIVVEDETLIRLDIVETLREAGFDVVAEGSNGEEAIALATEYEPDLMVMDVKMPGLDGVSAAEKILAKQRCAIVMLTAFSQKEIVDRARDAGAMAFLVKPFSPHDLLPAIEIALSRHQEIVSLEAEVSSLAEQFETRKRIDRAKGLLQDKMGLTEPEAFRWIQKTSMNRRLTMREVADAVIDQVGE</sequence>
<dbReference type="Pfam" id="PF00072">
    <property type="entry name" value="Response_reg"/>
    <property type="match status" value="1"/>
</dbReference>
<organism evidence="4 5">
    <name type="scientific">Arcanobacterium phocae</name>
    <dbReference type="NCBI Taxonomy" id="131112"/>
    <lineage>
        <taxon>Bacteria</taxon>
        <taxon>Bacillati</taxon>
        <taxon>Actinomycetota</taxon>
        <taxon>Actinomycetes</taxon>
        <taxon>Actinomycetales</taxon>
        <taxon>Actinomycetaceae</taxon>
        <taxon>Arcanobacterium</taxon>
    </lineage>
</organism>
<dbReference type="PROSITE" id="PS50921">
    <property type="entry name" value="ANTAR"/>
    <property type="match status" value="1"/>
</dbReference>
<dbReference type="SMART" id="SM00448">
    <property type="entry name" value="REC"/>
    <property type="match status" value="1"/>
</dbReference>
<evidence type="ECO:0000313" key="4">
    <source>
        <dbReference type="EMBL" id="SDU80885.1"/>
    </source>
</evidence>
<keyword evidence="1" id="KW-0597">Phosphoprotein</keyword>
<feature type="domain" description="Response regulatory" evidence="2">
    <location>
        <begin position="23"/>
        <end position="137"/>
    </location>
</feature>
<dbReference type="PROSITE" id="PS50110">
    <property type="entry name" value="RESPONSE_REGULATORY"/>
    <property type="match status" value="1"/>
</dbReference>
<dbReference type="Pfam" id="PF03861">
    <property type="entry name" value="ANTAR"/>
    <property type="match status" value="1"/>
</dbReference>
<dbReference type="InterPro" id="IPR011006">
    <property type="entry name" value="CheY-like_superfamily"/>
</dbReference>
<gene>
    <name evidence="4" type="ORF">SAMN04489737_1344</name>
</gene>
<feature type="modified residue" description="4-aspartylphosphate" evidence="1">
    <location>
        <position position="73"/>
    </location>
</feature>
<dbReference type="Proteomes" id="UP000214355">
    <property type="component" value="Chromosome I"/>
</dbReference>
<name>A0A1H2LJF6_9ACTO</name>
<evidence type="ECO:0000313" key="5">
    <source>
        <dbReference type="Proteomes" id="UP000214355"/>
    </source>
</evidence>
<dbReference type="InterPro" id="IPR052048">
    <property type="entry name" value="ST_Response_Regulator"/>
</dbReference>
<evidence type="ECO:0000259" key="2">
    <source>
        <dbReference type="PROSITE" id="PS50110"/>
    </source>
</evidence>
<dbReference type="InterPro" id="IPR036388">
    <property type="entry name" value="WH-like_DNA-bd_sf"/>
</dbReference>
<dbReference type="PIRSF" id="PIRSF036382">
    <property type="entry name" value="RR_antiterm"/>
    <property type="match status" value="1"/>
</dbReference>
<dbReference type="InterPro" id="IPR005561">
    <property type="entry name" value="ANTAR"/>
</dbReference>
<dbReference type="Gene3D" id="3.40.50.2300">
    <property type="match status" value="1"/>
</dbReference>
<dbReference type="STRING" id="131112.SAMN04489737_1344"/>
<dbReference type="FunFam" id="1.10.10.10:FF:000157">
    <property type="entry name" value="Response regulator receiver"/>
    <property type="match status" value="1"/>
</dbReference>
<dbReference type="Gene3D" id="1.10.10.10">
    <property type="entry name" value="Winged helix-like DNA-binding domain superfamily/Winged helix DNA-binding domain"/>
    <property type="match status" value="1"/>
</dbReference>
<dbReference type="EMBL" id="LT629804">
    <property type="protein sequence ID" value="SDU80885.1"/>
    <property type="molecule type" value="Genomic_DNA"/>
</dbReference>
<dbReference type="GO" id="GO:0003723">
    <property type="term" value="F:RNA binding"/>
    <property type="evidence" value="ECO:0007669"/>
    <property type="project" value="InterPro"/>
</dbReference>
<feature type="domain" description="ANTAR" evidence="3">
    <location>
        <begin position="143"/>
        <end position="204"/>
    </location>
</feature>
<accession>A0A1H2LJF6</accession>
<dbReference type="InterPro" id="IPR008327">
    <property type="entry name" value="Sig_transdc_resp-reg_antiterm"/>
</dbReference>
<evidence type="ECO:0000256" key="1">
    <source>
        <dbReference type="PROSITE-ProRule" id="PRU00169"/>
    </source>
</evidence>
<dbReference type="SUPFAM" id="SSF52172">
    <property type="entry name" value="CheY-like"/>
    <property type="match status" value="1"/>
</dbReference>
<evidence type="ECO:0000259" key="3">
    <source>
        <dbReference type="PROSITE" id="PS50921"/>
    </source>
</evidence>
<reference evidence="5" key="1">
    <citation type="submission" date="2016-10" db="EMBL/GenBank/DDBJ databases">
        <authorList>
            <person name="Varghese N."/>
            <person name="Submissions S."/>
        </authorList>
    </citation>
    <scope>NUCLEOTIDE SEQUENCE [LARGE SCALE GENOMIC DNA]</scope>
    <source>
        <strain evidence="5">DSM 10002</strain>
    </source>
</reference>
<keyword evidence="5" id="KW-1185">Reference proteome</keyword>
<dbReference type="GO" id="GO:0000160">
    <property type="term" value="P:phosphorelay signal transduction system"/>
    <property type="evidence" value="ECO:0007669"/>
    <property type="project" value="InterPro"/>
</dbReference>
<proteinExistence type="predicted"/>
<dbReference type="PANTHER" id="PTHR43228">
    <property type="entry name" value="TWO-COMPONENT RESPONSE REGULATOR"/>
    <property type="match status" value="1"/>
</dbReference>
<protein>
    <submittedName>
        <fullName evidence="4">Response regulator receiver and ANTAR domain protein</fullName>
    </submittedName>
</protein>
<dbReference type="SMART" id="SM01012">
    <property type="entry name" value="ANTAR"/>
    <property type="match status" value="1"/>
</dbReference>
<dbReference type="InterPro" id="IPR001789">
    <property type="entry name" value="Sig_transdc_resp-reg_receiver"/>
</dbReference>
<dbReference type="AlphaFoldDB" id="A0A1H2LJF6"/>